<dbReference type="STRING" id="477680.SAMN05421788_102531"/>
<keyword evidence="1" id="KW-0805">Transcription regulation</keyword>
<dbReference type="Pfam" id="PF00356">
    <property type="entry name" value="LacI"/>
    <property type="match status" value="1"/>
</dbReference>
<dbReference type="InterPro" id="IPR028082">
    <property type="entry name" value="Peripla_BP_I"/>
</dbReference>
<dbReference type="OrthoDB" id="9803256at2"/>
<keyword evidence="3" id="KW-0804">Transcription</keyword>
<dbReference type="SUPFAM" id="SSF53822">
    <property type="entry name" value="Periplasmic binding protein-like I"/>
    <property type="match status" value="1"/>
</dbReference>
<dbReference type="PANTHER" id="PTHR30146:SF109">
    <property type="entry name" value="HTH-TYPE TRANSCRIPTIONAL REGULATOR GALS"/>
    <property type="match status" value="1"/>
</dbReference>
<proteinExistence type="predicted"/>
<sequence length="342" mass="37756">MKKRVTIADIARELNITPATVSRALSNHPEISAATKKVVQEAAEKLDYNRNKIASSLRSGRTNVIGVLIPTAEHIFFGSVIHGISNIASKNGYDILIYQSNESQQFEKKGIDAFISARVDGILASIAKDTTDFSHFTYAKAQNIPIAFFDRVNNNLGIPSITIDDYRGAYLATESLIKEGYTRIAHITGPQHIQTFKNRVRGYRDALQDYQLPALEEWVYEGNVSVEAGREGASVLLSLTNPPDAIVAVEDFTALGVLKELKQRNIPVPQQFGVFGFCNDMFGEHITPSLSTIDQQTVLMGEEAFKMMHELIQYNGAATGVLSKVLQPIPVIRESSRKTSKP</sequence>
<dbReference type="GO" id="GO:0000976">
    <property type="term" value="F:transcription cis-regulatory region binding"/>
    <property type="evidence" value="ECO:0007669"/>
    <property type="project" value="TreeGrafter"/>
</dbReference>
<dbReference type="InterPro" id="IPR000843">
    <property type="entry name" value="HTH_LacI"/>
</dbReference>
<accession>A0A173MGW8</accession>
<reference evidence="6" key="1">
    <citation type="submission" date="2017-01" db="EMBL/GenBank/DDBJ databases">
        <authorList>
            <person name="Varghese N."/>
            <person name="Submissions S."/>
        </authorList>
    </citation>
    <scope>NUCLEOTIDE SEQUENCE [LARGE SCALE GENOMIC DNA]</scope>
    <source>
        <strain evidence="6">DSM 21054</strain>
    </source>
</reference>
<name>A0A173MGW8_9BACT</name>
<evidence type="ECO:0000256" key="1">
    <source>
        <dbReference type="ARBA" id="ARBA00023015"/>
    </source>
</evidence>
<dbReference type="AlphaFoldDB" id="A0A173MGW8"/>
<evidence type="ECO:0000313" key="5">
    <source>
        <dbReference type="EMBL" id="SIS99092.1"/>
    </source>
</evidence>
<keyword evidence="2" id="KW-0238">DNA-binding</keyword>
<dbReference type="SUPFAM" id="SSF47413">
    <property type="entry name" value="lambda repressor-like DNA-binding domains"/>
    <property type="match status" value="1"/>
</dbReference>
<dbReference type="PANTHER" id="PTHR30146">
    <property type="entry name" value="LACI-RELATED TRANSCRIPTIONAL REPRESSOR"/>
    <property type="match status" value="1"/>
</dbReference>
<protein>
    <submittedName>
        <fullName evidence="5">Transcriptional regulator, LacI family</fullName>
    </submittedName>
</protein>
<dbReference type="SMART" id="SM00354">
    <property type="entry name" value="HTH_LACI"/>
    <property type="match status" value="1"/>
</dbReference>
<dbReference type="KEGG" id="fln:FLA_2855"/>
<evidence type="ECO:0000256" key="3">
    <source>
        <dbReference type="ARBA" id="ARBA00023163"/>
    </source>
</evidence>
<evidence type="ECO:0000259" key="4">
    <source>
        <dbReference type="PROSITE" id="PS50932"/>
    </source>
</evidence>
<dbReference type="Gene3D" id="1.10.260.40">
    <property type="entry name" value="lambda repressor-like DNA-binding domains"/>
    <property type="match status" value="1"/>
</dbReference>
<dbReference type="Proteomes" id="UP000186917">
    <property type="component" value="Unassembled WGS sequence"/>
</dbReference>
<dbReference type="Pfam" id="PF00532">
    <property type="entry name" value="Peripla_BP_1"/>
    <property type="match status" value="1"/>
</dbReference>
<dbReference type="CDD" id="cd06267">
    <property type="entry name" value="PBP1_LacI_sugar_binding-like"/>
    <property type="match status" value="1"/>
</dbReference>
<organism evidence="5 6">
    <name type="scientific">Filimonas lacunae</name>
    <dbReference type="NCBI Taxonomy" id="477680"/>
    <lineage>
        <taxon>Bacteria</taxon>
        <taxon>Pseudomonadati</taxon>
        <taxon>Bacteroidota</taxon>
        <taxon>Chitinophagia</taxon>
        <taxon>Chitinophagales</taxon>
        <taxon>Chitinophagaceae</taxon>
        <taxon>Filimonas</taxon>
    </lineage>
</organism>
<feature type="domain" description="HTH lacI-type" evidence="4">
    <location>
        <begin position="5"/>
        <end position="59"/>
    </location>
</feature>
<gene>
    <name evidence="5" type="ORF">SAMN05421788_102531</name>
</gene>
<dbReference type="Gene3D" id="3.40.50.2300">
    <property type="match status" value="2"/>
</dbReference>
<dbReference type="CDD" id="cd01392">
    <property type="entry name" value="HTH_LacI"/>
    <property type="match status" value="1"/>
</dbReference>
<evidence type="ECO:0000313" key="6">
    <source>
        <dbReference type="Proteomes" id="UP000186917"/>
    </source>
</evidence>
<dbReference type="RefSeq" id="WP_076378348.1">
    <property type="nucleotide sequence ID" value="NZ_AP017422.1"/>
</dbReference>
<dbReference type="PROSITE" id="PS50932">
    <property type="entry name" value="HTH_LACI_2"/>
    <property type="match status" value="1"/>
</dbReference>
<dbReference type="GO" id="GO:0003700">
    <property type="term" value="F:DNA-binding transcription factor activity"/>
    <property type="evidence" value="ECO:0007669"/>
    <property type="project" value="TreeGrafter"/>
</dbReference>
<keyword evidence="6" id="KW-1185">Reference proteome</keyword>
<evidence type="ECO:0000256" key="2">
    <source>
        <dbReference type="ARBA" id="ARBA00023125"/>
    </source>
</evidence>
<dbReference type="InterPro" id="IPR001761">
    <property type="entry name" value="Peripla_BP/Lac1_sug-bd_dom"/>
</dbReference>
<dbReference type="InterPro" id="IPR010982">
    <property type="entry name" value="Lambda_DNA-bd_dom_sf"/>
</dbReference>
<dbReference type="EMBL" id="FTOR01000002">
    <property type="protein sequence ID" value="SIS99092.1"/>
    <property type="molecule type" value="Genomic_DNA"/>
</dbReference>